<protein>
    <submittedName>
        <fullName evidence="1">Phage tail protein, P2 protein I family</fullName>
    </submittedName>
</protein>
<reference evidence="1 2" key="1">
    <citation type="submission" date="2016-10" db="EMBL/GenBank/DDBJ databases">
        <authorList>
            <person name="Varghese N."/>
            <person name="Submissions S."/>
        </authorList>
    </citation>
    <scope>NUCLEOTIDE SEQUENCE [LARGE SCALE GENOMIC DNA]</scope>
    <source>
        <strain evidence="1 2">DSM 282</strain>
    </source>
</reference>
<dbReference type="Proteomes" id="UP000198861">
    <property type="component" value="Unassembled WGS sequence"/>
</dbReference>
<keyword evidence="2" id="KW-1185">Reference proteome</keyword>
<proteinExistence type="predicted"/>
<organism evidence="1 2">
    <name type="scientific">Azotobacter beijerinckii</name>
    <dbReference type="NCBI Taxonomy" id="170623"/>
    <lineage>
        <taxon>Bacteria</taxon>
        <taxon>Pseudomonadati</taxon>
        <taxon>Pseudomonadota</taxon>
        <taxon>Gammaproteobacteria</taxon>
        <taxon>Pseudomonadales</taxon>
        <taxon>Pseudomonadaceae</taxon>
        <taxon>Azotobacter</taxon>
    </lineage>
</organism>
<comment type="caution">
    <text evidence="1">The sequence shown here is derived from an EMBL/GenBank/DDBJ whole genome shotgun (WGS) entry which is preliminary data.</text>
</comment>
<evidence type="ECO:0000313" key="1">
    <source>
        <dbReference type="EMBL" id="SFB30574.1"/>
    </source>
</evidence>
<accession>A0A1I0ZXT2</accession>
<gene>
    <name evidence="1" type="ORF">SAMN04244571_02174</name>
</gene>
<dbReference type="RefSeq" id="WP_217646281.1">
    <property type="nucleotide sequence ID" value="NZ_FOKJ01000032.1"/>
</dbReference>
<dbReference type="NCBIfam" id="TIGR01634">
    <property type="entry name" value="tail_P2_I"/>
    <property type="match status" value="1"/>
</dbReference>
<dbReference type="InterPro" id="IPR006521">
    <property type="entry name" value="Tail_protein_I"/>
</dbReference>
<name>A0A1I0ZXT2_9GAMM</name>
<dbReference type="Pfam" id="PF09684">
    <property type="entry name" value="Tail_P2_I"/>
    <property type="match status" value="1"/>
</dbReference>
<evidence type="ECO:0000313" key="2">
    <source>
        <dbReference type="Proteomes" id="UP000198861"/>
    </source>
</evidence>
<sequence>MSALLPPNASALERALAEASTFDLPVDLPRLRDVDRCPPELLPWLAWSLHVDGWDNTASVEEKRELIRLSVLLHQKKGTPWALERALATLGLEVEVIDQARQRARYAELAPDRLDGTWSLDASRHIRPLELAARLPQLQHWAQFIVRTNLASLGLAERVERLAALVEEWKPARAWPLFIFWLAFELQAPSQAASMLRLDKRIEARYPWCGRVVSDRAPARWSLGREARPVTLAQPFGAFRLGERRGGAAWHLHGCRIASQTLMRSTLEASAYRLPALAEPDRRLNGSWRLGGRAAELLGHTQIASSSQIAVAPALELVPRTAVDLVYPATSATLARRVRLSAWRRLDGRWALGAAAQARPFGFRMGRDRTLPIDTATTLVAQASTCATPERLGGQALRLATVRRRLDGRWALGAEQRLGRFRLDGRRLRARRFTRHRRLGQFALGPVRRLRLNGGWQVGGPARPTFTFHIVKETSHG</sequence>
<dbReference type="EMBL" id="FOKJ01000032">
    <property type="protein sequence ID" value="SFB30574.1"/>
    <property type="molecule type" value="Genomic_DNA"/>
</dbReference>